<reference evidence="1 2" key="1">
    <citation type="submission" date="2020-08" db="EMBL/GenBank/DDBJ databases">
        <title>Genomic Encyclopedia of Type Strains, Phase IV (KMG-IV): sequencing the most valuable type-strain genomes for metagenomic binning, comparative biology and taxonomic classification.</title>
        <authorList>
            <person name="Goeker M."/>
        </authorList>
    </citation>
    <scope>NUCLEOTIDE SEQUENCE [LARGE SCALE GENOMIC DNA]</scope>
    <source>
        <strain evidence="1 2">DSM 17976</strain>
    </source>
</reference>
<organism evidence="1 2">
    <name type="scientific">Runella defluvii</name>
    <dbReference type="NCBI Taxonomy" id="370973"/>
    <lineage>
        <taxon>Bacteria</taxon>
        <taxon>Pseudomonadati</taxon>
        <taxon>Bacteroidota</taxon>
        <taxon>Cytophagia</taxon>
        <taxon>Cytophagales</taxon>
        <taxon>Spirosomataceae</taxon>
        <taxon>Runella</taxon>
    </lineage>
</organism>
<gene>
    <name evidence="1" type="ORF">FHS57_006383</name>
</gene>
<dbReference type="EMBL" id="JACIBY010000035">
    <property type="protein sequence ID" value="MBB3842352.1"/>
    <property type="molecule type" value="Genomic_DNA"/>
</dbReference>
<dbReference type="AlphaFoldDB" id="A0A7W5ZVK1"/>
<comment type="caution">
    <text evidence="1">The sequence shown here is derived from an EMBL/GenBank/DDBJ whole genome shotgun (WGS) entry which is preliminary data.</text>
</comment>
<evidence type="ECO:0000313" key="1">
    <source>
        <dbReference type="EMBL" id="MBB3842352.1"/>
    </source>
</evidence>
<protein>
    <submittedName>
        <fullName evidence="1">Uncharacterized protein</fullName>
    </submittedName>
</protein>
<proteinExistence type="predicted"/>
<name>A0A7W5ZVK1_9BACT</name>
<evidence type="ECO:0000313" key="2">
    <source>
        <dbReference type="Proteomes" id="UP000541352"/>
    </source>
</evidence>
<accession>A0A7W5ZVK1</accession>
<dbReference type="InterPro" id="IPR017868">
    <property type="entry name" value="Filamin/ABP280_repeat-like"/>
</dbReference>
<dbReference type="PROSITE" id="PS50194">
    <property type="entry name" value="FILAMIN_REPEAT"/>
    <property type="match status" value="1"/>
</dbReference>
<sequence length="663" mass="73638">MESNAMMKGLYLLVLILLVRTLNAQTPRIRINSFLQGSGTVSVRVWSSTTGYDYTMHYDLGTPYQNQDPEIPSPPAGNNYSILVTNHSNQSLSFALTQTGVNCDASRTRYTNFAGPDYGFVDLLANEVMSGQSFYIAKDTLKIRTNASYGQVCTQTTAQNSYQTGELFVNLFSGNGYIRLQPIRYIDRVLYFSSVNENCVLNGQFKVYVNGNAVSYTPDFLGYGLAFLRLSSSTELSVGDEVWGFNQCTGQISNVEYPRDVFAYLEVKDGFSHTGNRITPTYSLPPYGLYTTPVEVNQCTPVKLSSHVLYELGLSNSGNNDNTYREEGPYKINGQLVQESEMWHGFVPPNAGTYIQQGKVFTNNGLISWLTRQPRAAPVKWEVNYRGIVGNDEGDNTFYMNGSGFAQMKDDNYDLFQTTYSEHDLPKNKNKMPTSNPANYTLEATKEGVIRFWHNGVKIDSLVERVKFEVLGGKGLLSETGSVPYGKEVVFTPQDTGYYYLKATFNGQIAVKQLFHVKSNPPKLSVGDTLKVVTDQQVMISITNCAGTVKWDDGSTGSFIQFSAKESRMVTASCQPETGCFTKTVQTYVQVKPPKPTVQSSLTDVCENTMVTFRAGGCTGQYLWSNGANGNQITLVATQPQLLWVKCQDTAGTSDPKFIQFRN</sequence>
<keyword evidence="2" id="KW-1185">Reference proteome</keyword>
<dbReference type="Proteomes" id="UP000541352">
    <property type="component" value="Unassembled WGS sequence"/>
</dbReference>
<dbReference type="RefSeq" id="WP_183980667.1">
    <property type="nucleotide sequence ID" value="NZ_JACIBY010000035.1"/>
</dbReference>